<dbReference type="AlphaFoldDB" id="A0ABD6AUI8"/>
<dbReference type="EMBL" id="JBHUDC010000004">
    <property type="protein sequence ID" value="MFD1513548.1"/>
    <property type="molecule type" value="Genomic_DNA"/>
</dbReference>
<dbReference type="Pfam" id="PF24743">
    <property type="entry name" value="DUF7692"/>
    <property type="match status" value="1"/>
</dbReference>
<accession>A0ABD6AUI8</accession>
<comment type="caution">
    <text evidence="2">The sequence shown here is derived from an EMBL/GenBank/DDBJ whole genome shotgun (WGS) entry which is preliminary data.</text>
</comment>
<sequence>MRIRTDGDYAHRKEAIEQTARFYDQNKTASVVNACEDIPRLARAVEELLARDDFTTEQKREIADLLDLGQSFSVTYSEITTVGRNE</sequence>
<protein>
    <recommendedName>
        <fullName evidence="1">DUF7692 domain-containing protein</fullName>
    </recommendedName>
</protein>
<organism evidence="2 3">
    <name type="scientific">Halomarina rubra</name>
    <dbReference type="NCBI Taxonomy" id="2071873"/>
    <lineage>
        <taxon>Archaea</taxon>
        <taxon>Methanobacteriati</taxon>
        <taxon>Methanobacteriota</taxon>
        <taxon>Stenosarchaea group</taxon>
        <taxon>Halobacteria</taxon>
        <taxon>Halobacteriales</taxon>
        <taxon>Natronomonadaceae</taxon>
        <taxon>Halomarina</taxon>
    </lineage>
</organism>
<evidence type="ECO:0000313" key="3">
    <source>
        <dbReference type="Proteomes" id="UP001597187"/>
    </source>
</evidence>
<reference evidence="2 3" key="1">
    <citation type="journal article" date="2019" name="Int. J. Syst. Evol. Microbiol.">
        <title>The Global Catalogue of Microorganisms (GCM) 10K type strain sequencing project: providing services to taxonomists for standard genome sequencing and annotation.</title>
        <authorList>
            <consortium name="The Broad Institute Genomics Platform"/>
            <consortium name="The Broad Institute Genome Sequencing Center for Infectious Disease"/>
            <person name="Wu L."/>
            <person name="Ma J."/>
        </authorList>
    </citation>
    <scope>NUCLEOTIDE SEQUENCE [LARGE SCALE GENOMIC DNA]</scope>
    <source>
        <strain evidence="2 3">CGMCC 1.12563</strain>
    </source>
</reference>
<evidence type="ECO:0000313" key="2">
    <source>
        <dbReference type="EMBL" id="MFD1513548.1"/>
    </source>
</evidence>
<dbReference type="Proteomes" id="UP001597187">
    <property type="component" value="Unassembled WGS sequence"/>
</dbReference>
<dbReference type="RefSeq" id="WP_250873523.1">
    <property type="nucleotide sequence ID" value="NZ_JALXFV010000004.1"/>
</dbReference>
<dbReference type="InterPro" id="IPR056109">
    <property type="entry name" value="DUF7692"/>
</dbReference>
<name>A0ABD6AUI8_9EURY</name>
<evidence type="ECO:0000259" key="1">
    <source>
        <dbReference type="Pfam" id="PF24743"/>
    </source>
</evidence>
<gene>
    <name evidence="2" type="ORF">ACFSBT_09685</name>
</gene>
<feature type="domain" description="DUF7692" evidence="1">
    <location>
        <begin position="1"/>
        <end position="55"/>
    </location>
</feature>
<proteinExistence type="predicted"/>
<keyword evidence="3" id="KW-1185">Reference proteome</keyword>